<dbReference type="RefSeq" id="WP_012631865.1">
    <property type="nucleotide sequence ID" value="NC_011891.1"/>
</dbReference>
<proteinExistence type="predicted"/>
<dbReference type="InterPro" id="IPR036390">
    <property type="entry name" value="WH_DNA-bd_sf"/>
</dbReference>
<dbReference type="PRINTS" id="PR00598">
    <property type="entry name" value="HTHMARR"/>
</dbReference>
<dbReference type="PANTHER" id="PTHR33164:SF43">
    <property type="entry name" value="HTH-TYPE TRANSCRIPTIONAL REPRESSOR YETL"/>
    <property type="match status" value="1"/>
</dbReference>
<dbReference type="SUPFAM" id="SSF46785">
    <property type="entry name" value="Winged helix' DNA-binding domain"/>
    <property type="match status" value="1"/>
</dbReference>
<dbReference type="InterPro" id="IPR039422">
    <property type="entry name" value="MarR/SlyA-like"/>
</dbReference>
<sequence>MRSTPARPGPGPAADARRVRELLVRLSRRGSLRDPIGGSGHGLDLSPVQVHALLWLGLGGALTMGELARHVAVTEKTITGVVDRLERDGLVQRARSRDDRRVVRVSLAARGEAAWRALDAEISARLEGLLALLEPRDRRDLVRILVRLDERLGPAAEAAAPGPARARPPRGAGGRQHERREDA</sequence>
<dbReference type="PROSITE" id="PS50995">
    <property type="entry name" value="HTH_MARR_2"/>
    <property type="match status" value="1"/>
</dbReference>
<feature type="compositionally biased region" description="Low complexity" evidence="1">
    <location>
        <begin position="156"/>
        <end position="165"/>
    </location>
</feature>
<name>B8JB01_ANAD2</name>
<dbReference type="PANTHER" id="PTHR33164">
    <property type="entry name" value="TRANSCRIPTIONAL REGULATOR, MARR FAMILY"/>
    <property type="match status" value="1"/>
</dbReference>
<dbReference type="SMART" id="SM00347">
    <property type="entry name" value="HTH_MARR"/>
    <property type="match status" value="1"/>
</dbReference>
<evidence type="ECO:0000259" key="2">
    <source>
        <dbReference type="PROSITE" id="PS50995"/>
    </source>
</evidence>
<dbReference type="Pfam" id="PF01047">
    <property type="entry name" value="MarR"/>
    <property type="match status" value="1"/>
</dbReference>
<reference evidence="3" key="1">
    <citation type="submission" date="2009-01" db="EMBL/GenBank/DDBJ databases">
        <title>Complete sequence of Anaeromyxobacter dehalogenans 2CP-1.</title>
        <authorList>
            <consortium name="US DOE Joint Genome Institute"/>
            <person name="Lucas S."/>
            <person name="Copeland A."/>
            <person name="Lapidus A."/>
            <person name="Glavina del Rio T."/>
            <person name="Dalin E."/>
            <person name="Tice H."/>
            <person name="Bruce D."/>
            <person name="Goodwin L."/>
            <person name="Pitluck S."/>
            <person name="Saunders E."/>
            <person name="Brettin T."/>
            <person name="Detter J.C."/>
            <person name="Han C."/>
            <person name="Larimer F."/>
            <person name="Land M."/>
            <person name="Hauser L."/>
            <person name="Kyrpides N."/>
            <person name="Ovchinnikova G."/>
            <person name="Beliaev A.S."/>
            <person name="Richardson P."/>
        </authorList>
    </citation>
    <scope>NUCLEOTIDE SEQUENCE</scope>
    <source>
        <strain evidence="3">2CP-1</strain>
    </source>
</reference>
<organism evidence="3 4">
    <name type="scientific">Anaeromyxobacter dehalogenans (strain ATCC BAA-258 / DSM 21875 / 2CP-1)</name>
    <dbReference type="NCBI Taxonomy" id="455488"/>
    <lineage>
        <taxon>Bacteria</taxon>
        <taxon>Pseudomonadati</taxon>
        <taxon>Myxococcota</taxon>
        <taxon>Myxococcia</taxon>
        <taxon>Myxococcales</taxon>
        <taxon>Cystobacterineae</taxon>
        <taxon>Anaeromyxobacteraceae</taxon>
        <taxon>Anaeromyxobacter</taxon>
    </lineage>
</organism>
<dbReference type="GO" id="GO:0003700">
    <property type="term" value="F:DNA-binding transcription factor activity"/>
    <property type="evidence" value="ECO:0007669"/>
    <property type="project" value="InterPro"/>
</dbReference>
<dbReference type="Gene3D" id="1.10.10.10">
    <property type="entry name" value="Winged helix-like DNA-binding domain superfamily/Winged helix DNA-binding domain"/>
    <property type="match status" value="1"/>
</dbReference>
<keyword evidence="4" id="KW-1185">Reference proteome</keyword>
<dbReference type="AlphaFoldDB" id="B8JB01"/>
<dbReference type="EMBL" id="CP001359">
    <property type="protein sequence ID" value="ACL63812.1"/>
    <property type="molecule type" value="Genomic_DNA"/>
</dbReference>
<accession>B8JB01</accession>
<gene>
    <name evidence="3" type="ordered locus">A2cp1_0455</name>
</gene>
<evidence type="ECO:0000313" key="4">
    <source>
        <dbReference type="Proteomes" id="UP000007089"/>
    </source>
</evidence>
<dbReference type="KEGG" id="acp:A2cp1_0455"/>
<evidence type="ECO:0000313" key="3">
    <source>
        <dbReference type="EMBL" id="ACL63812.1"/>
    </source>
</evidence>
<feature type="region of interest" description="Disordered" evidence="1">
    <location>
        <begin position="156"/>
        <end position="183"/>
    </location>
</feature>
<feature type="domain" description="HTH marR-type" evidence="2">
    <location>
        <begin position="16"/>
        <end position="150"/>
    </location>
</feature>
<dbReference type="HOGENOM" id="CLU_083287_27_8_7"/>
<dbReference type="Proteomes" id="UP000007089">
    <property type="component" value="Chromosome"/>
</dbReference>
<dbReference type="InterPro" id="IPR000835">
    <property type="entry name" value="HTH_MarR-typ"/>
</dbReference>
<evidence type="ECO:0000256" key="1">
    <source>
        <dbReference type="SAM" id="MobiDB-lite"/>
    </source>
</evidence>
<protein>
    <submittedName>
        <fullName evidence="3">Transcriptional regulator, MarR family</fullName>
    </submittedName>
</protein>
<dbReference type="InterPro" id="IPR036388">
    <property type="entry name" value="WH-like_DNA-bd_sf"/>
</dbReference>
<dbReference type="GO" id="GO:0006950">
    <property type="term" value="P:response to stress"/>
    <property type="evidence" value="ECO:0007669"/>
    <property type="project" value="TreeGrafter"/>
</dbReference>